<comment type="caution">
    <text evidence="5">The sequence shown here is derived from an EMBL/GenBank/DDBJ whole genome shotgun (WGS) entry which is preliminary data.</text>
</comment>
<dbReference type="Gene3D" id="2.60.120.200">
    <property type="match status" value="1"/>
</dbReference>
<feature type="domain" description="LamG-like jellyroll fold" evidence="4">
    <location>
        <begin position="284"/>
        <end position="410"/>
    </location>
</feature>
<sequence length="572" mass="61461">MNKTLLFTLLLANFFFANANTRISAYRWRNNNGSETTATWKAPLNTAVEINNFDALRIRIAAEEYSTGSTGTVSINSKIEFSENNGNSWQSILISNSPFTFEINPDLAHETATTQQISTASPGMFVPGLFLSADSNRVISLDTGQNKFTEQEFSLKPTAFIKIGVTYSFRIAGLQNNIVVPSLTSTVGICTTPEATVASTQKLNINSKVSDLVATGTDIKWYADAVGGSPLAATTPLSTGLYYVSQTVSCESLRTEVQVNVVDLNGTSLEFQGGYVELPNNMPTTYTKEAWIKINDFSPVNNIISGGGVEGEHAIYVPGGVLSSGHNGQWDAVEDSEPLNADTWYHVAVTYDLATSTMILYKNGVAISENNNVPPFVGNVVRIGAFDPGGNLFSGVMDEVRIWNKVLTQTEIQNNMNCELSGAQPGLINYYKFNQGVEGADNSAVATLTDSSGNGNDGTLTNFDLSASTSNWITGSIIQTGSTCTTLGLDDHNLDGISSLKVYPNPSSSAFFINSDSNGTAVLFDILGKTIQTQKVNVGTTTLNLGNTPNGIYLLKITNEKNQSKTVKLIKN</sequence>
<dbReference type="PATRIC" id="fig|362413.3.peg.164"/>
<dbReference type="SUPFAM" id="SSF49899">
    <property type="entry name" value="Concanavalin A-like lectins/glucanases"/>
    <property type="match status" value="1"/>
</dbReference>
<dbReference type="STRING" id="362413.RC62_168"/>
<dbReference type="GO" id="GO:0004553">
    <property type="term" value="F:hydrolase activity, hydrolyzing O-glycosyl compounds"/>
    <property type="evidence" value="ECO:0007669"/>
    <property type="project" value="UniProtKB-ARBA"/>
</dbReference>
<gene>
    <name evidence="5" type="ORF">RC62_168</name>
</gene>
<dbReference type="InterPro" id="IPR013320">
    <property type="entry name" value="ConA-like_dom_sf"/>
</dbReference>
<evidence type="ECO:0000256" key="2">
    <source>
        <dbReference type="ARBA" id="ARBA00023157"/>
    </source>
</evidence>
<name>A0A0Q0WVQ2_9FLAO</name>
<dbReference type="OrthoDB" id="9801383at2"/>
<evidence type="ECO:0000256" key="1">
    <source>
        <dbReference type="ARBA" id="ARBA00022729"/>
    </source>
</evidence>
<organism evidence="5 6">
    <name type="scientific">Flavobacterium aquidurense</name>
    <dbReference type="NCBI Taxonomy" id="362413"/>
    <lineage>
        <taxon>Bacteria</taxon>
        <taxon>Pseudomonadati</taxon>
        <taxon>Bacteroidota</taxon>
        <taxon>Flavobacteriia</taxon>
        <taxon>Flavobacteriales</taxon>
        <taxon>Flavobacteriaceae</taxon>
        <taxon>Flavobacterium</taxon>
    </lineage>
</organism>
<evidence type="ECO:0000313" key="6">
    <source>
        <dbReference type="Proteomes" id="UP000050443"/>
    </source>
</evidence>
<dbReference type="Pfam" id="PF18962">
    <property type="entry name" value="Por_Secre_tail"/>
    <property type="match status" value="1"/>
</dbReference>
<evidence type="ECO:0000259" key="4">
    <source>
        <dbReference type="SMART" id="SM00560"/>
    </source>
</evidence>
<dbReference type="EMBL" id="JRLF01000010">
    <property type="protein sequence ID" value="KQB40286.1"/>
    <property type="molecule type" value="Genomic_DNA"/>
</dbReference>
<accession>A0A0Q0WVQ2</accession>
<keyword evidence="2" id="KW-1015">Disulfide bond</keyword>
<evidence type="ECO:0000313" key="5">
    <source>
        <dbReference type="EMBL" id="KQB40286.1"/>
    </source>
</evidence>
<proteinExistence type="predicted"/>
<keyword evidence="1 3" id="KW-0732">Signal</keyword>
<dbReference type="InterPro" id="IPR026444">
    <property type="entry name" value="Secre_tail"/>
</dbReference>
<evidence type="ECO:0000256" key="3">
    <source>
        <dbReference type="SAM" id="SignalP"/>
    </source>
</evidence>
<dbReference type="Proteomes" id="UP000050443">
    <property type="component" value="Unassembled WGS sequence"/>
</dbReference>
<dbReference type="SMART" id="SM00560">
    <property type="entry name" value="LamGL"/>
    <property type="match status" value="1"/>
</dbReference>
<dbReference type="InterPro" id="IPR006558">
    <property type="entry name" value="LamG-like"/>
</dbReference>
<dbReference type="Pfam" id="PF13385">
    <property type="entry name" value="Laminin_G_3"/>
    <property type="match status" value="1"/>
</dbReference>
<feature type="signal peptide" evidence="3">
    <location>
        <begin position="1"/>
        <end position="19"/>
    </location>
</feature>
<protein>
    <submittedName>
        <fullName evidence="5">Laminin G domain protein</fullName>
    </submittedName>
</protein>
<feature type="chain" id="PRO_5006186046" evidence="3">
    <location>
        <begin position="20"/>
        <end position="572"/>
    </location>
</feature>
<dbReference type="NCBIfam" id="TIGR04183">
    <property type="entry name" value="Por_Secre_tail"/>
    <property type="match status" value="1"/>
</dbReference>
<dbReference type="RefSeq" id="WP_055094610.1">
    <property type="nucleotide sequence ID" value="NZ_JRLF01000010.1"/>
</dbReference>
<dbReference type="GO" id="GO:0005975">
    <property type="term" value="P:carbohydrate metabolic process"/>
    <property type="evidence" value="ECO:0007669"/>
    <property type="project" value="UniProtKB-ARBA"/>
</dbReference>
<dbReference type="AlphaFoldDB" id="A0A0Q0WVQ2"/>
<reference evidence="5 6" key="1">
    <citation type="submission" date="2014-09" db="EMBL/GenBank/DDBJ databases">
        <title>Genome sequence of Flavobacterium aquidurense RC62.</title>
        <authorList>
            <person name="Kim J.F."/>
            <person name="Kwak M.-J."/>
        </authorList>
    </citation>
    <scope>NUCLEOTIDE SEQUENCE [LARGE SCALE GENOMIC DNA]</scope>
    <source>
        <strain evidence="5 6">RC62</strain>
    </source>
</reference>